<keyword evidence="3" id="KW-0234">DNA repair</keyword>
<keyword evidence="5" id="KW-0326">Glycosidase</keyword>
<evidence type="ECO:0000256" key="3">
    <source>
        <dbReference type="ARBA" id="ARBA00023204"/>
    </source>
</evidence>
<keyword evidence="6" id="KW-1185">Reference proteome</keyword>
<sequence length="212" mass="22114">MTPEQLAAARDRTLADIIGPGLRVLFCGINPGLMSAWTGHHFARPGNRFWPALHASGFTPRRFLPAEQQEMPALGLGITNVAPRATARADELTREELIAGGALLTAKVETFRPAWLAVLGVTAYRVAFGDKDAQVGPQERRIGGTRIWALPSPSGLNAHWSPATLAEEFARLRAAAFADVGADGAVDVVTGDAVTGTASAAPGGVALAEADG</sequence>
<dbReference type="GO" id="GO:0016798">
    <property type="term" value="F:hydrolase activity, acting on glycosyl bonds"/>
    <property type="evidence" value="ECO:0007669"/>
    <property type="project" value="UniProtKB-KW"/>
</dbReference>
<dbReference type="PANTHER" id="PTHR12159:SF9">
    <property type="entry name" value="G_T MISMATCH-SPECIFIC THYMINE DNA GLYCOSYLASE"/>
    <property type="match status" value="1"/>
</dbReference>
<dbReference type="Pfam" id="PF03167">
    <property type="entry name" value="UDG"/>
    <property type="match status" value="1"/>
</dbReference>
<dbReference type="NCBIfam" id="NF007570">
    <property type="entry name" value="PRK10201.1"/>
    <property type="match status" value="1"/>
</dbReference>
<evidence type="ECO:0000313" key="5">
    <source>
        <dbReference type="EMBL" id="MBM9509561.1"/>
    </source>
</evidence>
<keyword evidence="1" id="KW-0227">DNA damage</keyword>
<evidence type="ECO:0000256" key="2">
    <source>
        <dbReference type="ARBA" id="ARBA00022801"/>
    </source>
</evidence>
<dbReference type="InterPro" id="IPR015637">
    <property type="entry name" value="MUG/TDG"/>
</dbReference>
<comment type="caution">
    <text evidence="5">The sequence shown here is derived from an EMBL/GenBank/DDBJ whole genome shotgun (WGS) entry which is preliminary data.</text>
</comment>
<dbReference type="SMART" id="SM00986">
    <property type="entry name" value="UDG"/>
    <property type="match status" value="1"/>
</dbReference>
<dbReference type="InterPro" id="IPR005122">
    <property type="entry name" value="Uracil-DNA_glycosylase-like"/>
</dbReference>
<dbReference type="Gene3D" id="3.40.470.10">
    <property type="entry name" value="Uracil-DNA glycosylase-like domain"/>
    <property type="match status" value="1"/>
</dbReference>
<dbReference type="InterPro" id="IPR036895">
    <property type="entry name" value="Uracil-DNA_glycosylase-like_sf"/>
</dbReference>
<keyword evidence="2 5" id="KW-0378">Hydrolase</keyword>
<dbReference type="Proteomes" id="UP000749040">
    <property type="component" value="Unassembled WGS sequence"/>
</dbReference>
<accession>A0ABS2U494</accession>
<protein>
    <submittedName>
        <fullName evidence="5">G/U mismatch-specific DNA glycosylase</fullName>
        <ecNumber evidence="5">3.2.2.28</ecNumber>
    </submittedName>
</protein>
<dbReference type="SUPFAM" id="SSF52141">
    <property type="entry name" value="Uracil-DNA glycosylase-like"/>
    <property type="match status" value="1"/>
</dbReference>
<name>A0ABS2U494_9ACTN</name>
<dbReference type="RefSeq" id="WP_205362904.1">
    <property type="nucleotide sequence ID" value="NZ_JADKYB010000026.1"/>
</dbReference>
<organism evidence="5 6">
    <name type="scientific">Actinacidiphila acididurans</name>
    <dbReference type="NCBI Taxonomy" id="2784346"/>
    <lineage>
        <taxon>Bacteria</taxon>
        <taxon>Bacillati</taxon>
        <taxon>Actinomycetota</taxon>
        <taxon>Actinomycetes</taxon>
        <taxon>Kitasatosporales</taxon>
        <taxon>Streptomycetaceae</taxon>
        <taxon>Actinacidiphila</taxon>
    </lineage>
</organism>
<evidence type="ECO:0000256" key="1">
    <source>
        <dbReference type="ARBA" id="ARBA00022763"/>
    </source>
</evidence>
<reference evidence="5 6" key="1">
    <citation type="submission" date="2021-01" db="EMBL/GenBank/DDBJ databases">
        <title>Streptomyces acididurans sp. nov., isolated from a peat swamp forest soil.</title>
        <authorList>
            <person name="Chantavorakit T."/>
            <person name="Duangmal K."/>
        </authorList>
    </citation>
    <scope>NUCLEOTIDE SEQUENCE [LARGE SCALE GENOMIC DNA]</scope>
    <source>
        <strain evidence="5 6">KK5PA1</strain>
    </source>
</reference>
<evidence type="ECO:0000259" key="4">
    <source>
        <dbReference type="SMART" id="SM00986"/>
    </source>
</evidence>
<dbReference type="CDD" id="cd10028">
    <property type="entry name" value="UDG-F2_TDG_MUG"/>
    <property type="match status" value="1"/>
</dbReference>
<dbReference type="PANTHER" id="PTHR12159">
    <property type="entry name" value="G/T AND G/U MISMATCH-SPECIFIC DNA GLYCOSYLASE"/>
    <property type="match status" value="1"/>
</dbReference>
<proteinExistence type="predicted"/>
<dbReference type="SMART" id="SM00987">
    <property type="entry name" value="UreE_C"/>
    <property type="match status" value="1"/>
</dbReference>
<dbReference type="EMBL" id="JADKYB010000026">
    <property type="protein sequence ID" value="MBM9509561.1"/>
    <property type="molecule type" value="Genomic_DNA"/>
</dbReference>
<gene>
    <name evidence="5" type="primary">mug</name>
    <name evidence="5" type="ORF">ITX44_34425</name>
</gene>
<dbReference type="EC" id="3.2.2.28" evidence="5"/>
<evidence type="ECO:0000313" key="6">
    <source>
        <dbReference type="Proteomes" id="UP000749040"/>
    </source>
</evidence>
<feature type="domain" description="Uracil-DNA glycosylase-like" evidence="4">
    <location>
        <begin position="15"/>
        <end position="178"/>
    </location>
</feature>